<keyword evidence="2" id="KW-0812">Transmembrane</keyword>
<dbReference type="OrthoDB" id="687739at2759"/>
<accession>A0A8X7RKF5</accession>
<feature type="region of interest" description="Disordered" evidence="1">
    <location>
        <begin position="94"/>
        <end position="118"/>
    </location>
</feature>
<dbReference type="Proteomes" id="UP000886595">
    <property type="component" value="Unassembled WGS sequence"/>
</dbReference>
<evidence type="ECO:0000313" key="4">
    <source>
        <dbReference type="Proteomes" id="UP000886595"/>
    </source>
</evidence>
<keyword evidence="4" id="KW-1185">Reference proteome</keyword>
<evidence type="ECO:0000256" key="2">
    <source>
        <dbReference type="SAM" id="Phobius"/>
    </source>
</evidence>
<comment type="caution">
    <text evidence="3">The sequence shown here is derived from an EMBL/GenBank/DDBJ whole genome shotgun (WGS) entry which is preliminary data.</text>
</comment>
<keyword evidence="2" id="KW-1133">Transmembrane helix</keyword>
<feature type="transmembrane region" description="Helical" evidence="2">
    <location>
        <begin position="17"/>
        <end position="38"/>
    </location>
</feature>
<feature type="compositionally biased region" description="Basic and acidic residues" evidence="1">
    <location>
        <begin position="94"/>
        <end position="111"/>
    </location>
</feature>
<reference evidence="3 4" key="1">
    <citation type="submission" date="2020-02" db="EMBL/GenBank/DDBJ databases">
        <authorList>
            <person name="Ma Q."/>
            <person name="Huang Y."/>
            <person name="Song X."/>
            <person name="Pei D."/>
        </authorList>
    </citation>
    <scope>NUCLEOTIDE SEQUENCE [LARGE SCALE GENOMIC DNA]</scope>
    <source>
        <strain evidence="3">Sxm20200214</strain>
        <tissue evidence="3">Leaf</tissue>
    </source>
</reference>
<sequence>MDGSGPREGGGGAMKPVILKVGVALVLSATGLILARFVSRKEDNEMVSEEDYRSVLEECGDLKKDVANGVKEVINLRWSNACLRHKLMTNGTNYDDHEHREETNHNDDHHHETSRRKRLMKKLKRWVEGNEKGRSTKLEERCFGRHSLTVEPEEEQMFHSRRSCSSV</sequence>
<keyword evidence="2" id="KW-0472">Membrane</keyword>
<proteinExistence type="predicted"/>
<name>A0A8X7RKF5_BRACI</name>
<dbReference type="EMBL" id="JAAMPC010000010">
    <property type="protein sequence ID" value="KAG2289648.1"/>
    <property type="molecule type" value="Genomic_DNA"/>
</dbReference>
<gene>
    <name evidence="3" type="ORF">Bca52824_049252</name>
</gene>
<evidence type="ECO:0000256" key="1">
    <source>
        <dbReference type="SAM" id="MobiDB-lite"/>
    </source>
</evidence>
<evidence type="ECO:0000313" key="3">
    <source>
        <dbReference type="EMBL" id="KAG2289648.1"/>
    </source>
</evidence>
<organism evidence="3 4">
    <name type="scientific">Brassica carinata</name>
    <name type="common">Ethiopian mustard</name>
    <name type="synonym">Abyssinian cabbage</name>
    <dbReference type="NCBI Taxonomy" id="52824"/>
    <lineage>
        <taxon>Eukaryota</taxon>
        <taxon>Viridiplantae</taxon>
        <taxon>Streptophyta</taxon>
        <taxon>Embryophyta</taxon>
        <taxon>Tracheophyta</taxon>
        <taxon>Spermatophyta</taxon>
        <taxon>Magnoliopsida</taxon>
        <taxon>eudicotyledons</taxon>
        <taxon>Gunneridae</taxon>
        <taxon>Pentapetalae</taxon>
        <taxon>rosids</taxon>
        <taxon>malvids</taxon>
        <taxon>Brassicales</taxon>
        <taxon>Brassicaceae</taxon>
        <taxon>Brassiceae</taxon>
        <taxon>Brassica</taxon>
    </lineage>
</organism>
<dbReference type="AlphaFoldDB" id="A0A8X7RKF5"/>
<protein>
    <submittedName>
        <fullName evidence="3">Uncharacterized protein</fullName>
    </submittedName>
</protein>